<dbReference type="GO" id="GO:0009897">
    <property type="term" value="C:external side of plasma membrane"/>
    <property type="evidence" value="ECO:0007669"/>
    <property type="project" value="TreeGrafter"/>
</dbReference>
<sequence length="204" mass="23937">IRIRVPGELFLFISKLIGMHSLKYFFTTSSEVTNFPEFVAIGMVDDIQIDYYDSNTKRYLLKQDWMKKVTDDDADYLEEETEKSVGSQQTSKVNLNILKRRFNQTGGLCSHLPEYDGCEWDDETGDVNGYNQYGYDGEDFIVLDLKTWTWVAAKQQAVVTKQKWDNNKAQLEYLKNYYTKECVDWLKKFVNYGRSSLMRTGRIK</sequence>
<dbReference type="GO" id="GO:0006955">
    <property type="term" value="P:immune response"/>
    <property type="evidence" value="ECO:0007669"/>
    <property type="project" value="TreeGrafter"/>
</dbReference>
<dbReference type="InterPro" id="IPR050208">
    <property type="entry name" value="MHC_class-I_related"/>
</dbReference>
<dbReference type="Proteomes" id="UP000261660">
    <property type="component" value="Unplaced"/>
</dbReference>
<dbReference type="GeneTree" id="ENSGT01120000271828"/>
<dbReference type="FunFam" id="3.30.500.10:FF:000001">
    <property type="entry name" value="H-2 class I histocompatibility antigen, alpha chain"/>
    <property type="match status" value="1"/>
</dbReference>
<dbReference type="Pfam" id="PF00129">
    <property type="entry name" value="MHC_I"/>
    <property type="match status" value="1"/>
</dbReference>
<keyword evidence="5" id="KW-1185">Reference proteome</keyword>
<reference evidence="4" key="1">
    <citation type="submission" date="2025-08" db="UniProtKB">
        <authorList>
            <consortium name="Ensembl"/>
        </authorList>
    </citation>
    <scope>IDENTIFICATION</scope>
</reference>
<dbReference type="InterPro" id="IPR001039">
    <property type="entry name" value="MHC_I_a_a1/a2"/>
</dbReference>
<evidence type="ECO:0000256" key="1">
    <source>
        <dbReference type="ARBA" id="ARBA00023180"/>
    </source>
</evidence>
<dbReference type="PANTHER" id="PTHR16675:SF237">
    <property type="entry name" value="MHC CLASS I ANTIGEN TRANSCRIPT VARIANT 1-RELATED"/>
    <property type="match status" value="1"/>
</dbReference>
<dbReference type="PRINTS" id="PR01638">
    <property type="entry name" value="MHCCLASSI"/>
</dbReference>
<dbReference type="Ensembl" id="ENSLBET00000005474.1">
    <property type="protein sequence ID" value="ENSLBEP00000005203.1"/>
    <property type="gene ID" value="ENSLBEG00000003994.1"/>
</dbReference>
<dbReference type="InterPro" id="IPR011161">
    <property type="entry name" value="MHC_I-like_Ag-recog"/>
</dbReference>
<dbReference type="Gene3D" id="3.30.500.10">
    <property type="entry name" value="MHC class I-like antigen recognition-like"/>
    <property type="match status" value="1"/>
</dbReference>
<name>A0A3Q3EDJ3_9LABR</name>
<dbReference type="AlphaFoldDB" id="A0A3Q3EDJ3"/>
<comment type="similarity">
    <text evidence="2">Belongs to the MHC class I family.</text>
</comment>
<protein>
    <recommendedName>
        <fullName evidence="3">MHC class I-like antigen recognition-like domain-containing protein</fullName>
    </recommendedName>
</protein>
<dbReference type="InterPro" id="IPR011162">
    <property type="entry name" value="MHC_I/II-like_Ag-recog"/>
</dbReference>
<accession>A0A3Q3EDJ3</accession>
<dbReference type="SUPFAM" id="SSF54452">
    <property type="entry name" value="MHC antigen-recognition domain"/>
    <property type="match status" value="1"/>
</dbReference>
<evidence type="ECO:0000259" key="3">
    <source>
        <dbReference type="Pfam" id="PF00129"/>
    </source>
</evidence>
<evidence type="ECO:0000313" key="5">
    <source>
        <dbReference type="Proteomes" id="UP000261660"/>
    </source>
</evidence>
<reference evidence="4" key="2">
    <citation type="submission" date="2025-09" db="UniProtKB">
        <authorList>
            <consortium name="Ensembl"/>
        </authorList>
    </citation>
    <scope>IDENTIFICATION</scope>
</reference>
<organism evidence="4 5">
    <name type="scientific">Labrus bergylta</name>
    <name type="common">ballan wrasse</name>
    <dbReference type="NCBI Taxonomy" id="56723"/>
    <lineage>
        <taxon>Eukaryota</taxon>
        <taxon>Metazoa</taxon>
        <taxon>Chordata</taxon>
        <taxon>Craniata</taxon>
        <taxon>Vertebrata</taxon>
        <taxon>Euteleostomi</taxon>
        <taxon>Actinopterygii</taxon>
        <taxon>Neopterygii</taxon>
        <taxon>Teleostei</taxon>
        <taxon>Neoteleostei</taxon>
        <taxon>Acanthomorphata</taxon>
        <taxon>Eupercaria</taxon>
        <taxon>Labriformes</taxon>
        <taxon>Labridae</taxon>
        <taxon>Labrus</taxon>
    </lineage>
</organism>
<proteinExistence type="inferred from homology"/>
<evidence type="ECO:0000256" key="2">
    <source>
        <dbReference type="RuleBase" id="RU004439"/>
    </source>
</evidence>
<keyword evidence="1" id="KW-0325">Glycoprotein</keyword>
<feature type="domain" description="MHC class I-like antigen recognition-like" evidence="3">
    <location>
        <begin position="18"/>
        <end position="197"/>
    </location>
</feature>
<dbReference type="InterPro" id="IPR037055">
    <property type="entry name" value="MHC_I-like_Ag-recog_sf"/>
</dbReference>
<dbReference type="PANTHER" id="PTHR16675">
    <property type="entry name" value="MHC CLASS I-RELATED"/>
    <property type="match status" value="1"/>
</dbReference>
<dbReference type="InParanoid" id="A0A3Q3EDJ3"/>
<dbReference type="GO" id="GO:0005615">
    <property type="term" value="C:extracellular space"/>
    <property type="evidence" value="ECO:0007669"/>
    <property type="project" value="TreeGrafter"/>
</dbReference>
<evidence type="ECO:0000313" key="4">
    <source>
        <dbReference type="Ensembl" id="ENSLBEP00000005203.1"/>
    </source>
</evidence>